<protein>
    <recommendedName>
        <fullName evidence="5">MFS general substrate transporter</fullName>
    </recommendedName>
</protein>
<name>A0A9W6ZNZ7_9STRA</name>
<accession>A0A9W6ZNZ7</accession>
<feature type="region of interest" description="Disordered" evidence="1">
    <location>
        <begin position="436"/>
        <end position="458"/>
    </location>
</feature>
<feature type="transmembrane region" description="Helical" evidence="2">
    <location>
        <begin position="147"/>
        <end position="165"/>
    </location>
</feature>
<keyword evidence="2" id="KW-0472">Membrane</keyword>
<evidence type="ECO:0000256" key="2">
    <source>
        <dbReference type="SAM" id="Phobius"/>
    </source>
</evidence>
<feature type="transmembrane region" description="Helical" evidence="2">
    <location>
        <begin position="310"/>
        <end position="333"/>
    </location>
</feature>
<keyword evidence="4" id="KW-1185">Reference proteome</keyword>
<dbReference type="PANTHER" id="PTHR23525">
    <property type="entry name" value="TRANSPORTER, PUTATIVE-RELATED"/>
    <property type="match status" value="1"/>
</dbReference>
<keyword evidence="2" id="KW-1133">Transmembrane helix</keyword>
<feature type="transmembrane region" description="Helical" evidence="2">
    <location>
        <begin position="279"/>
        <end position="298"/>
    </location>
</feature>
<dbReference type="InterPro" id="IPR036259">
    <property type="entry name" value="MFS_trans_sf"/>
</dbReference>
<dbReference type="Proteomes" id="UP001165122">
    <property type="component" value="Unassembled WGS sequence"/>
</dbReference>
<evidence type="ECO:0008006" key="5">
    <source>
        <dbReference type="Google" id="ProtNLM"/>
    </source>
</evidence>
<reference evidence="4" key="1">
    <citation type="journal article" date="2023" name="Commun. Biol.">
        <title>Genome analysis of Parmales, the sister group of diatoms, reveals the evolutionary specialization of diatoms from phago-mixotrophs to photoautotrophs.</title>
        <authorList>
            <person name="Ban H."/>
            <person name="Sato S."/>
            <person name="Yoshikawa S."/>
            <person name="Yamada K."/>
            <person name="Nakamura Y."/>
            <person name="Ichinomiya M."/>
            <person name="Sato N."/>
            <person name="Blanc-Mathieu R."/>
            <person name="Endo H."/>
            <person name="Kuwata A."/>
            <person name="Ogata H."/>
        </authorList>
    </citation>
    <scope>NUCLEOTIDE SEQUENCE [LARGE SCALE GENOMIC DNA]</scope>
    <source>
        <strain evidence="4">NIES 3700</strain>
    </source>
</reference>
<dbReference type="PANTHER" id="PTHR23525:SF1">
    <property type="entry name" value="NODULIN-LIKE DOMAIN-CONTAINING PROTEIN"/>
    <property type="match status" value="1"/>
</dbReference>
<feature type="transmembrane region" description="Helical" evidence="2">
    <location>
        <begin position="20"/>
        <end position="40"/>
    </location>
</feature>
<organism evidence="3 4">
    <name type="scientific">Triparma laevis f. longispina</name>
    <dbReference type="NCBI Taxonomy" id="1714387"/>
    <lineage>
        <taxon>Eukaryota</taxon>
        <taxon>Sar</taxon>
        <taxon>Stramenopiles</taxon>
        <taxon>Ochrophyta</taxon>
        <taxon>Bolidophyceae</taxon>
        <taxon>Parmales</taxon>
        <taxon>Triparmaceae</taxon>
        <taxon>Triparma</taxon>
    </lineage>
</organism>
<feature type="transmembrane region" description="Helical" evidence="2">
    <location>
        <begin position="52"/>
        <end position="70"/>
    </location>
</feature>
<dbReference type="EMBL" id="BRXW01000430">
    <property type="protein sequence ID" value="GMH53949.1"/>
    <property type="molecule type" value="Genomic_DNA"/>
</dbReference>
<feature type="transmembrane region" description="Helical" evidence="2">
    <location>
        <begin position="82"/>
        <end position="106"/>
    </location>
</feature>
<dbReference type="GO" id="GO:0022857">
    <property type="term" value="F:transmembrane transporter activity"/>
    <property type="evidence" value="ECO:0007669"/>
    <property type="project" value="InterPro"/>
</dbReference>
<keyword evidence="2" id="KW-0812">Transmembrane</keyword>
<gene>
    <name evidence="3" type="ORF">TrLO_g14787</name>
</gene>
<sequence length="458" mass="50621">MCLPEASPSKNISRYMRYTALIFAARSLWSQSVLASYIYLLTDNSSEAVGNVTGLMGLAQVLMSVPSGILSDKYRRDTVLRFSLFVGFAAISLIMTSVILDSFALLCVGVSVYGAFYGLSYTAGEALLSDSIISGERSKILTRKNQFMNAGTCLGPLTAILMFYFLGNDWNIADCSLVILAGQGLCIPAFFLLCSLSDNYSANNEEDEEHHDNDTNNETSLLKDVTRDSNSISSSSPPSSSPYSRRVPLIIALSDLISGLASGMSIRFFPIFFLDNLNLSPITVQSLYILSPLVIVFLSKQAQKISKKYGRCQITVLFKWLGITNMMLMILAYTRNWGTPLVLTFYLIRTTTMNCTSALTKSQLYDYVKKKERGRFTVLESVNMFSWSGSAAMGGFLVERIGIVDNFIVTGSLQFVATIPLLFLFSLPSEVEQRDRRISTTNSNLSKPLLDDDETDNP</sequence>
<feature type="transmembrane region" description="Helical" evidence="2">
    <location>
        <begin position="112"/>
        <end position="135"/>
    </location>
</feature>
<evidence type="ECO:0000313" key="4">
    <source>
        <dbReference type="Proteomes" id="UP001165122"/>
    </source>
</evidence>
<dbReference type="InterPro" id="IPR011701">
    <property type="entry name" value="MFS"/>
</dbReference>
<proteinExistence type="predicted"/>
<dbReference type="AlphaFoldDB" id="A0A9W6ZNZ7"/>
<comment type="caution">
    <text evidence="3">The sequence shown here is derived from an EMBL/GenBank/DDBJ whole genome shotgun (WGS) entry which is preliminary data.</text>
</comment>
<dbReference type="OrthoDB" id="541403at2759"/>
<feature type="transmembrane region" description="Helical" evidence="2">
    <location>
        <begin position="407"/>
        <end position="427"/>
    </location>
</feature>
<evidence type="ECO:0000313" key="3">
    <source>
        <dbReference type="EMBL" id="GMH53949.1"/>
    </source>
</evidence>
<dbReference type="SUPFAM" id="SSF103473">
    <property type="entry name" value="MFS general substrate transporter"/>
    <property type="match status" value="1"/>
</dbReference>
<feature type="transmembrane region" description="Helical" evidence="2">
    <location>
        <begin position="249"/>
        <end position="273"/>
    </location>
</feature>
<evidence type="ECO:0000256" key="1">
    <source>
        <dbReference type="SAM" id="MobiDB-lite"/>
    </source>
</evidence>
<dbReference type="Pfam" id="PF07690">
    <property type="entry name" value="MFS_1"/>
    <property type="match status" value="1"/>
</dbReference>
<feature type="transmembrane region" description="Helical" evidence="2">
    <location>
        <begin position="177"/>
        <end position="196"/>
    </location>
</feature>
<dbReference type="Gene3D" id="1.20.1250.20">
    <property type="entry name" value="MFS general substrate transporter like domains"/>
    <property type="match status" value="2"/>
</dbReference>